<feature type="domain" description="NAD-dependent epimerase/dehydratase" evidence="1">
    <location>
        <begin position="52"/>
        <end position="271"/>
    </location>
</feature>
<evidence type="ECO:0000259" key="1">
    <source>
        <dbReference type="Pfam" id="PF01370"/>
    </source>
</evidence>
<name>A0A2A6LQY4_RHIFR</name>
<evidence type="ECO:0000313" key="3">
    <source>
        <dbReference type="Proteomes" id="UP000220353"/>
    </source>
</evidence>
<dbReference type="InterPro" id="IPR036291">
    <property type="entry name" value="NAD(P)-bd_dom_sf"/>
</dbReference>
<organism evidence="2 3">
    <name type="scientific">Rhizobium fredii</name>
    <name type="common">Sinorhizobium fredii</name>
    <dbReference type="NCBI Taxonomy" id="380"/>
    <lineage>
        <taxon>Bacteria</taxon>
        <taxon>Pseudomonadati</taxon>
        <taxon>Pseudomonadota</taxon>
        <taxon>Alphaproteobacteria</taxon>
        <taxon>Hyphomicrobiales</taxon>
        <taxon>Rhizobiaceae</taxon>
        <taxon>Sinorhizobium/Ensifer group</taxon>
        <taxon>Sinorhizobium</taxon>
    </lineage>
</organism>
<dbReference type="SUPFAM" id="SSF51735">
    <property type="entry name" value="NAD(P)-binding Rossmann-fold domains"/>
    <property type="match status" value="1"/>
</dbReference>
<comment type="caution">
    <text evidence="2">The sequence shown here is derived from an EMBL/GenBank/DDBJ whole genome shotgun (WGS) entry which is preliminary data.</text>
</comment>
<accession>A0A2A6LQY4</accession>
<dbReference type="RefSeq" id="WP_097587691.1">
    <property type="nucleotide sequence ID" value="NZ_NWTC01000028.1"/>
</dbReference>
<evidence type="ECO:0000313" key="2">
    <source>
        <dbReference type="EMBL" id="PDT44785.1"/>
    </source>
</evidence>
<dbReference type="Pfam" id="PF01370">
    <property type="entry name" value="Epimerase"/>
    <property type="match status" value="1"/>
</dbReference>
<sequence>MVKNFFGSSVTSGSAGAEHGKTLQIPTLRWVRQSKTSIMALVICLGRIVKTALVTGGSGYFGELLSKQLLRQGTYVRVFDLNPPGFSHPNLEFLKGTILDRNAVRQALSGIDKVFHNVAQVPLAKEKDLFWSVNCGGTQIIVDESVATGIEKFVYTSSSAVFGAPKSNPVTEETEPNPAEDYGRAKLAGEIICKEAMQRDGLDVAIVRPRTVLGYGRQGVVQILFDWVERGLDIPVLGGGNNKYQFVHSDDLASACIAASNVKGFATYNIGAAEFGTMRELLQVVIKHAETGSRIKSIPMGPTALAANLASALGLSPLGPYHSLMYGRAMYFDISKAQKELGYAPRYSNSQMMIETYNWYQANRASLGKGGGSRHKAPVKQQLLALLPYALRLIPG</sequence>
<dbReference type="PANTHER" id="PTHR43245">
    <property type="entry name" value="BIFUNCTIONAL POLYMYXIN RESISTANCE PROTEIN ARNA"/>
    <property type="match status" value="1"/>
</dbReference>
<gene>
    <name evidence="2" type="ORF">CO661_27265</name>
</gene>
<protein>
    <recommendedName>
        <fullName evidence="1">NAD-dependent epimerase/dehydratase domain-containing protein</fullName>
    </recommendedName>
</protein>
<dbReference type="EMBL" id="NWTC01000028">
    <property type="protein sequence ID" value="PDT44785.1"/>
    <property type="molecule type" value="Genomic_DNA"/>
</dbReference>
<proteinExistence type="predicted"/>
<dbReference type="InterPro" id="IPR001509">
    <property type="entry name" value="Epimerase_deHydtase"/>
</dbReference>
<dbReference type="Proteomes" id="UP000220353">
    <property type="component" value="Unassembled WGS sequence"/>
</dbReference>
<dbReference type="Gene3D" id="3.40.50.720">
    <property type="entry name" value="NAD(P)-binding Rossmann-like Domain"/>
    <property type="match status" value="1"/>
</dbReference>
<dbReference type="InterPro" id="IPR050177">
    <property type="entry name" value="Lipid_A_modif_metabolic_enz"/>
</dbReference>
<dbReference type="AlphaFoldDB" id="A0A2A6LQY4"/>
<reference evidence="2 3" key="1">
    <citation type="submission" date="2017-09" db="EMBL/GenBank/DDBJ databases">
        <title>Comparative genomics of rhizobia isolated from Phaseolus vulgaris in China.</title>
        <authorList>
            <person name="Tong W."/>
        </authorList>
    </citation>
    <scope>NUCLEOTIDE SEQUENCE [LARGE SCALE GENOMIC DNA]</scope>
    <source>
        <strain evidence="2 3">PCH1</strain>
    </source>
</reference>